<dbReference type="InterPro" id="IPR000157">
    <property type="entry name" value="TIR_dom"/>
</dbReference>
<reference evidence="3 4" key="1">
    <citation type="submission" date="2020-06" db="EMBL/GenBank/DDBJ databases">
        <authorList>
            <person name="Li R."/>
            <person name="Bekaert M."/>
        </authorList>
    </citation>
    <scope>NUCLEOTIDE SEQUENCE [LARGE SCALE GENOMIC DNA]</scope>
    <source>
        <strain evidence="4">wild</strain>
    </source>
</reference>
<dbReference type="PROSITE" id="PS50104">
    <property type="entry name" value="TIR"/>
    <property type="match status" value="1"/>
</dbReference>
<gene>
    <name evidence="3" type="ORF">MCOR_7163</name>
</gene>
<dbReference type="OrthoDB" id="6054497at2759"/>
<dbReference type="InterPro" id="IPR001611">
    <property type="entry name" value="Leu-rich_rpt"/>
</dbReference>
<dbReference type="PROSITE" id="PS51450">
    <property type="entry name" value="LRR"/>
    <property type="match status" value="1"/>
</dbReference>
<dbReference type="GO" id="GO:0007165">
    <property type="term" value="P:signal transduction"/>
    <property type="evidence" value="ECO:0007669"/>
    <property type="project" value="InterPro"/>
</dbReference>
<keyword evidence="4" id="KW-1185">Reference proteome</keyword>
<feature type="domain" description="TIR" evidence="2">
    <location>
        <begin position="256"/>
        <end position="392"/>
    </location>
</feature>
<protein>
    <recommendedName>
        <fullName evidence="2">TIR domain-containing protein</fullName>
    </recommendedName>
</protein>
<dbReference type="AlphaFoldDB" id="A0A6J8AFG3"/>
<comment type="similarity">
    <text evidence="1">Belongs to the Toll-like receptor family.</text>
</comment>
<dbReference type="SUPFAM" id="SSF52200">
    <property type="entry name" value="Toll/Interleukin receptor TIR domain"/>
    <property type="match status" value="1"/>
</dbReference>
<proteinExistence type="inferred from homology"/>
<evidence type="ECO:0000313" key="3">
    <source>
        <dbReference type="EMBL" id="CAC5367130.1"/>
    </source>
</evidence>
<dbReference type="EMBL" id="CACVKT020001354">
    <property type="protein sequence ID" value="CAC5367130.1"/>
    <property type="molecule type" value="Genomic_DNA"/>
</dbReference>
<dbReference type="Gene3D" id="3.40.50.10140">
    <property type="entry name" value="Toll/interleukin-1 receptor homology (TIR) domain"/>
    <property type="match status" value="1"/>
</dbReference>
<dbReference type="SUPFAM" id="SSF52058">
    <property type="entry name" value="L domain-like"/>
    <property type="match status" value="1"/>
</dbReference>
<evidence type="ECO:0000259" key="2">
    <source>
        <dbReference type="PROSITE" id="PS50104"/>
    </source>
</evidence>
<dbReference type="Proteomes" id="UP000507470">
    <property type="component" value="Unassembled WGS sequence"/>
</dbReference>
<dbReference type="InterPro" id="IPR035897">
    <property type="entry name" value="Toll_tir_struct_dom_sf"/>
</dbReference>
<dbReference type="Pfam" id="PF01582">
    <property type="entry name" value="TIR"/>
    <property type="match status" value="1"/>
</dbReference>
<name>A0A6J8AFG3_MYTCO</name>
<dbReference type="Gene3D" id="3.80.10.10">
    <property type="entry name" value="Ribonuclease Inhibitor"/>
    <property type="match status" value="1"/>
</dbReference>
<evidence type="ECO:0000256" key="1">
    <source>
        <dbReference type="ARBA" id="ARBA00009634"/>
    </source>
</evidence>
<organism evidence="3 4">
    <name type="scientific">Mytilus coruscus</name>
    <name type="common">Sea mussel</name>
    <dbReference type="NCBI Taxonomy" id="42192"/>
    <lineage>
        <taxon>Eukaryota</taxon>
        <taxon>Metazoa</taxon>
        <taxon>Spiralia</taxon>
        <taxon>Lophotrochozoa</taxon>
        <taxon>Mollusca</taxon>
        <taxon>Bivalvia</taxon>
        <taxon>Autobranchia</taxon>
        <taxon>Pteriomorphia</taxon>
        <taxon>Mytilida</taxon>
        <taxon>Mytiloidea</taxon>
        <taxon>Mytilidae</taxon>
        <taxon>Mytilinae</taxon>
        <taxon>Mytilus</taxon>
    </lineage>
</organism>
<accession>A0A6J8AFG3</accession>
<dbReference type="InterPro" id="IPR032675">
    <property type="entry name" value="LRR_dom_sf"/>
</dbReference>
<evidence type="ECO:0000313" key="4">
    <source>
        <dbReference type="Proteomes" id="UP000507470"/>
    </source>
</evidence>
<sequence length="397" mass="46746">MNGSLFKFDVSYNYLTTLDITNILWTQIIFCKADFSHNSINSFTNILNWKSQYNSTFSFHGALVGSFNNFTYFSMFNENGFNLKHAGKSDNWLVFARGNHWICDCKVYPFAKSIELFVPLFHQLHFFTSCDSPRQLQNKTLSDIVADSELDQLVCYLSLADWCPPQCHCFYQPAVENRTVVDCSGSKLTRFFFSVLPSYINLEIDFSNNSLRNLKIIERIKLDNFKRIQKLDLSNNNIEILSNIVLYRKPLLQTSVLHDIYISSNEDDELICKWLLTSLVPCLEKNGFDVFLFFMDSTIGKPREQETIDVIPKSRYFIILLSDDTKGNQQWNKKEWKYAWNYYKWDFSRELIIINYDLLTYDDVVKHFFRGFFTLRKVIDFSNFNKNIEEDVVALLK</sequence>